<dbReference type="HAMAP" id="MF_00651">
    <property type="entry name" value="Nuclease_YqgF"/>
    <property type="match status" value="1"/>
</dbReference>
<dbReference type="GO" id="GO:0016788">
    <property type="term" value="F:hydrolase activity, acting on ester bonds"/>
    <property type="evidence" value="ECO:0007669"/>
    <property type="project" value="UniProtKB-UniRule"/>
</dbReference>
<dbReference type="STRING" id="1802421.A2318_04730"/>
<protein>
    <recommendedName>
        <fullName evidence="5">Putative pre-16S rRNA nuclease</fullName>
        <ecNumber evidence="5">3.1.-.-</ecNumber>
    </recommendedName>
</protein>
<dbReference type="Pfam" id="PF03652">
    <property type="entry name" value="RuvX"/>
    <property type="match status" value="1"/>
</dbReference>
<name>A0A1F7W4R4_9BACT</name>
<evidence type="ECO:0000313" key="7">
    <source>
        <dbReference type="EMBL" id="OGL97802.1"/>
    </source>
</evidence>
<dbReference type="GO" id="GO:0005829">
    <property type="term" value="C:cytosol"/>
    <property type="evidence" value="ECO:0007669"/>
    <property type="project" value="TreeGrafter"/>
</dbReference>
<feature type="domain" description="YqgF/RNase H-like" evidence="6">
    <location>
        <begin position="1"/>
        <end position="101"/>
    </location>
</feature>
<evidence type="ECO:0000256" key="2">
    <source>
        <dbReference type="ARBA" id="ARBA00022517"/>
    </source>
</evidence>
<dbReference type="Gene3D" id="3.30.420.140">
    <property type="entry name" value="YqgF/RNase H-like domain"/>
    <property type="match status" value="1"/>
</dbReference>
<comment type="function">
    <text evidence="5">Could be a nuclease involved in processing of the 5'-end of pre-16S rRNA.</text>
</comment>
<dbReference type="InterPro" id="IPR012337">
    <property type="entry name" value="RNaseH-like_sf"/>
</dbReference>
<dbReference type="InterPro" id="IPR006641">
    <property type="entry name" value="YqgF/RNaseH-like_dom"/>
</dbReference>
<dbReference type="NCBIfam" id="TIGR00250">
    <property type="entry name" value="RNAse_H_YqgF"/>
    <property type="match status" value="1"/>
</dbReference>
<dbReference type="InterPro" id="IPR037027">
    <property type="entry name" value="YqgF/RNaseH-like_dom_sf"/>
</dbReference>
<proteinExistence type="inferred from homology"/>
<comment type="caution">
    <text evidence="7">The sequence shown here is derived from an EMBL/GenBank/DDBJ whole genome shotgun (WGS) entry which is preliminary data.</text>
</comment>
<accession>A0A1F7W4R4</accession>
<dbReference type="EC" id="3.1.-.-" evidence="5"/>
<dbReference type="InterPro" id="IPR005227">
    <property type="entry name" value="YqgF"/>
</dbReference>
<keyword evidence="2 5" id="KW-0690">Ribosome biogenesis</keyword>
<evidence type="ECO:0000259" key="6">
    <source>
        <dbReference type="SMART" id="SM00732"/>
    </source>
</evidence>
<dbReference type="AlphaFoldDB" id="A0A1F7W4R4"/>
<comment type="similarity">
    <text evidence="5">Belongs to the YqgF HJR family.</text>
</comment>
<sequence>MRLLGIDYGKRKIGLAFGDTETKIAVPLEVIWKQGDEAIRDIVWILKKEEMGGIVIGIPSAVGSHPNEKQIAIVRAFIEKLKKQTELPIEEEDESFTTAESRRLMNEEGAEAEEDALAAMIILQSYLNRV</sequence>
<evidence type="ECO:0000256" key="5">
    <source>
        <dbReference type="HAMAP-Rule" id="MF_00651"/>
    </source>
</evidence>
<keyword evidence="1 5" id="KW-0963">Cytoplasm</keyword>
<gene>
    <name evidence="7" type="ORF">A2318_04730</name>
</gene>
<keyword evidence="4 5" id="KW-0378">Hydrolase</keyword>
<reference evidence="7 8" key="1">
    <citation type="journal article" date="2016" name="Nat. Commun.">
        <title>Thousands of microbial genomes shed light on interconnected biogeochemical processes in an aquifer system.</title>
        <authorList>
            <person name="Anantharaman K."/>
            <person name="Brown C.T."/>
            <person name="Hug L.A."/>
            <person name="Sharon I."/>
            <person name="Castelle C.J."/>
            <person name="Probst A.J."/>
            <person name="Thomas B.C."/>
            <person name="Singh A."/>
            <person name="Wilkins M.J."/>
            <person name="Karaoz U."/>
            <person name="Brodie E.L."/>
            <person name="Williams K.H."/>
            <person name="Hubbard S.S."/>
            <person name="Banfield J.F."/>
        </authorList>
    </citation>
    <scope>NUCLEOTIDE SEQUENCE [LARGE SCALE GENOMIC DNA]</scope>
</reference>
<dbReference type="GO" id="GO:0004518">
    <property type="term" value="F:nuclease activity"/>
    <property type="evidence" value="ECO:0007669"/>
    <property type="project" value="UniProtKB-KW"/>
</dbReference>
<evidence type="ECO:0000256" key="1">
    <source>
        <dbReference type="ARBA" id="ARBA00022490"/>
    </source>
</evidence>
<dbReference type="CDD" id="cd16964">
    <property type="entry name" value="YqgF"/>
    <property type="match status" value="1"/>
</dbReference>
<comment type="subcellular location">
    <subcellularLocation>
        <location evidence="5">Cytoplasm</location>
    </subcellularLocation>
</comment>
<dbReference type="Proteomes" id="UP000177331">
    <property type="component" value="Unassembled WGS sequence"/>
</dbReference>
<evidence type="ECO:0000313" key="8">
    <source>
        <dbReference type="Proteomes" id="UP000177331"/>
    </source>
</evidence>
<dbReference type="SUPFAM" id="SSF53098">
    <property type="entry name" value="Ribonuclease H-like"/>
    <property type="match status" value="1"/>
</dbReference>
<organism evidence="7 8">
    <name type="scientific">Candidatus Uhrbacteria bacterium RIFOXYB2_FULL_45_11</name>
    <dbReference type="NCBI Taxonomy" id="1802421"/>
    <lineage>
        <taxon>Bacteria</taxon>
        <taxon>Candidatus Uhriibacteriota</taxon>
    </lineage>
</organism>
<keyword evidence="3 5" id="KW-0540">Nuclease</keyword>
<evidence type="ECO:0000256" key="4">
    <source>
        <dbReference type="ARBA" id="ARBA00022801"/>
    </source>
</evidence>
<dbReference type="PANTHER" id="PTHR33317">
    <property type="entry name" value="POLYNUCLEOTIDYL TRANSFERASE, RIBONUCLEASE H-LIKE SUPERFAMILY PROTEIN"/>
    <property type="match status" value="1"/>
</dbReference>
<dbReference type="GO" id="GO:0000967">
    <property type="term" value="P:rRNA 5'-end processing"/>
    <property type="evidence" value="ECO:0007669"/>
    <property type="project" value="UniProtKB-UniRule"/>
</dbReference>
<dbReference type="PANTHER" id="PTHR33317:SF4">
    <property type="entry name" value="POLYNUCLEOTIDYL TRANSFERASE, RIBONUCLEASE H-LIKE SUPERFAMILY PROTEIN"/>
    <property type="match status" value="1"/>
</dbReference>
<dbReference type="EMBL" id="MGFD01000036">
    <property type="protein sequence ID" value="OGL97802.1"/>
    <property type="molecule type" value="Genomic_DNA"/>
</dbReference>
<dbReference type="SMART" id="SM00732">
    <property type="entry name" value="YqgFc"/>
    <property type="match status" value="1"/>
</dbReference>
<evidence type="ECO:0000256" key="3">
    <source>
        <dbReference type="ARBA" id="ARBA00022722"/>
    </source>
</evidence>